<keyword evidence="2" id="KW-1185">Reference proteome</keyword>
<gene>
    <name evidence="1" type="ORF">HMPREF9442_02655</name>
</gene>
<dbReference type="Proteomes" id="UP000005546">
    <property type="component" value="Unassembled WGS sequence"/>
</dbReference>
<proteinExistence type="predicted"/>
<dbReference type="STRING" id="762982.HMPREF9442_02655"/>
<protein>
    <submittedName>
        <fullName evidence="1">Conserved domain protein</fullName>
    </submittedName>
</protein>
<name>F3QWS3_9BACT</name>
<dbReference type="AlphaFoldDB" id="F3QWS3"/>
<accession>F3QWS3</accession>
<reference evidence="1 2" key="1">
    <citation type="submission" date="2011-02" db="EMBL/GenBank/DDBJ databases">
        <authorList>
            <person name="Weinstock G."/>
            <person name="Sodergren E."/>
            <person name="Clifton S."/>
            <person name="Fulton L."/>
            <person name="Fulton B."/>
            <person name="Courtney L."/>
            <person name="Fronick C."/>
            <person name="Harrison M."/>
            <person name="Strong C."/>
            <person name="Farmer C."/>
            <person name="Delahaunty K."/>
            <person name="Markovic C."/>
            <person name="Hall O."/>
            <person name="Minx P."/>
            <person name="Tomlinson C."/>
            <person name="Mitreva M."/>
            <person name="Hou S."/>
            <person name="Chen J."/>
            <person name="Wollam A."/>
            <person name="Pepin K.H."/>
            <person name="Johnson M."/>
            <person name="Bhonagiri V."/>
            <person name="Zhang X."/>
            <person name="Suruliraj S."/>
            <person name="Warren W."/>
            <person name="Chinwalla A."/>
            <person name="Mardis E.R."/>
            <person name="Wilson R.K."/>
        </authorList>
    </citation>
    <scope>NUCLEOTIDE SEQUENCE [LARGE SCALE GENOMIC DNA]</scope>
    <source>
        <strain evidence="1 2">YIT 11841</strain>
    </source>
</reference>
<sequence length="93" mass="10846">MWFHKRDKPLCQKVKSAFMRIRYLRPCQGGFGNTRFSQGWRRSCLSATGGLPVTSGKPGGKVLRRRVEEVVAQTGRTWHFDIRFLQVEMFQIE</sequence>
<evidence type="ECO:0000313" key="2">
    <source>
        <dbReference type="Proteomes" id="UP000005546"/>
    </source>
</evidence>
<evidence type="ECO:0000313" key="1">
    <source>
        <dbReference type="EMBL" id="EGG51978.1"/>
    </source>
</evidence>
<organism evidence="1 2">
    <name type="scientific">Paraprevotella xylaniphila YIT 11841</name>
    <dbReference type="NCBI Taxonomy" id="762982"/>
    <lineage>
        <taxon>Bacteria</taxon>
        <taxon>Pseudomonadati</taxon>
        <taxon>Bacteroidota</taxon>
        <taxon>Bacteroidia</taxon>
        <taxon>Bacteroidales</taxon>
        <taxon>Prevotellaceae</taxon>
        <taxon>Paraprevotella</taxon>
    </lineage>
</organism>
<dbReference type="EMBL" id="AFBR01000073">
    <property type="protein sequence ID" value="EGG51978.1"/>
    <property type="molecule type" value="Genomic_DNA"/>
</dbReference>
<comment type="caution">
    <text evidence="1">The sequence shown here is derived from an EMBL/GenBank/DDBJ whole genome shotgun (WGS) entry which is preliminary data.</text>
</comment>
<dbReference type="HOGENOM" id="CLU_2396972_0_0_10"/>